<protein>
    <submittedName>
        <fullName evidence="2">Uncharacterized protein</fullName>
    </submittedName>
</protein>
<accession>A0A165QZ75</accession>
<dbReference type="Proteomes" id="UP000076761">
    <property type="component" value="Unassembled WGS sequence"/>
</dbReference>
<feature type="transmembrane region" description="Helical" evidence="1">
    <location>
        <begin position="28"/>
        <end position="45"/>
    </location>
</feature>
<keyword evidence="1" id="KW-0812">Transmembrane</keyword>
<sequence length="64" mass="7248">MQKNSSLDTGRQHRQFHRMRFPFTKGKILHGGAILVPFAKVWLSLSTMSPPVHTRCTLGFPPDS</sequence>
<evidence type="ECO:0000256" key="1">
    <source>
        <dbReference type="SAM" id="Phobius"/>
    </source>
</evidence>
<evidence type="ECO:0000313" key="2">
    <source>
        <dbReference type="EMBL" id="KZT23089.1"/>
    </source>
</evidence>
<name>A0A165QZ75_9AGAM</name>
<dbReference type="InParanoid" id="A0A165QZ75"/>
<evidence type="ECO:0000313" key="3">
    <source>
        <dbReference type="Proteomes" id="UP000076761"/>
    </source>
</evidence>
<keyword evidence="1" id="KW-1133">Transmembrane helix</keyword>
<keyword evidence="3" id="KW-1185">Reference proteome</keyword>
<organism evidence="2 3">
    <name type="scientific">Neolentinus lepideus HHB14362 ss-1</name>
    <dbReference type="NCBI Taxonomy" id="1314782"/>
    <lineage>
        <taxon>Eukaryota</taxon>
        <taxon>Fungi</taxon>
        <taxon>Dikarya</taxon>
        <taxon>Basidiomycota</taxon>
        <taxon>Agaricomycotina</taxon>
        <taxon>Agaricomycetes</taxon>
        <taxon>Gloeophyllales</taxon>
        <taxon>Gloeophyllaceae</taxon>
        <taxon>Neolentinus</taxon>
    </lineage>
</organism>
<dbReference type="AlphaFoldDB" id="A0A165QZ75"/>
<reference evidence="2 3" key="1">
    <citation type="journal article" date="2016" name="Mol. Biol. Evol.">
        <title>Comparative Genomics of Early-Diverging Mushroom-Forming Fungi Provides Insights into the Origins of Lignocellulose Decay Capabilities.</title>
        <authorList>
            <person name="Nagy L.G."/>
            <person name="Riley R."/>
            <person name="Tritt A."/>
            <person name="Adam C."/>
            <person name="Daum C."/>
            <person name="Floudas D."/>
            <person name="Sun H."/>
            <person name="Yadav J.S."/>
            <person name="Pangilinan J."/>
            <person name="Larsson K.H."/>
            <person name="Matsuura K."/>
            <person name="Barry K."/>
            <person name="Labutti K."/>
            <person name="Kuo R."/>
            <person name="Ohm R.A."/>
            <person name="Bhattacharya S.S."/>
            <person name="Shirouzu T."/>
            <person name="Yoshinaga Y."/>
            <person name="Martin F.M."/>
            <person name="Grigoriev I.V."/>
            <person name="Hibbett D.S."/>
        </authorList>
    </citation>
    <scope>NUCLEOTIDE SEQUENCE [LARGE SCALE GENOMIC DNA]</scope>
    <source>
        <strain evidence="2 3">HHB14362 ss-1</strain>
    </source>
</reference>
<dbReference type="EMBL" id="KV425588">
    <property type="protein sequence ID" value="KZT23089.1"/>
    <property type="molecule type" value="Genomic_DNA"/>
</dbReference>
<proteinExistence type="predicted"/>
<keyword evidence="1" id="KW-0472">Membrane</keyword>
<gene>
    <name evidence="2" type="ORF">NEOLEDRAFT_1136958</name>
</gene>